<gene>
    <name evidence="1" type="ORF">GCM10023116_21710</name>
</gene>
<evidence type="ECO:0000313" key="2">
    <source>
        <dbReference type="Proteomes" id="UP001500604"/>
    </source>
</evidence>
<sequence length="80" mass="8507">MILSMIGKIVYTSNVLAIKETTTKRLIEAVVNMTSAGSVCSTLRLLIEVNKQQIPTTTTITADLHGGMMEVGGIEEGGLI</sequence>
<dbReference type="Proteomes" id="UP001500604">
    <property type="component" value="Unassembled WGS sequence"/>
</dbReference>
<organism evidence="1 2">
    <name type="scientific">Kistimonas scapharcae</name>
    <dbReference type="NCBI Taxonomy" id="1036133"/>
    <lineage>
        <taxon>Bacteria</taxon>
        <taxon>Pseudomonadati</taxon>
        <taxon>Pseudomonadota</taxon>
        <taxon>Gammaproteobacteria</taxon>
        <taxon>Oceanospirillales</taxon>
        <taxon>Endozoicomonadaceae</taxon>
        <taxon>Kistimonas</taxon>
    </lineage>
</organism>
<dbReference type="EMBL" id="BAABFL010000331">
    <property type="protein sequence ID" value="GAA4649890.1"/>
    <property type="molecule type" value="Genomic_DNA"/>
</dbReference>
<evidence type="ECO:0000313" key="1">
    <source>
        <dbReference type="EMBL" id="GAA4649890.1"/>
    </source>
</evidence>
<accession>A0ABP8V1C8</accession>
<proteinExistence type="predicted"/>
<reference evidence="2" key="1">
    <citation type="journal article" date="2019" name="Int. J. Syst. Evol. Microbiol.">
        <title>The Global Catalogue of Microorganisms (GCM) 10K type strain sequencing project: providing services to taxonomists for standard genome sequencing and annotation.</title>
        <authorList>
            <consortium name="The Broad Institute Genomics Platform"/>
            <consortium name="The Broad Institute Genome Sequencing Center for Infectious Disease"/>
            <person name="Wu L."/>
            <person name="Ma J."/>
        </authorList>
    </citation>
    <scope>NUCLEOTIDE SEQUENCE [LARGE SCALE GENOMIC DNA]</scope>
    <source>
        <strain evidence="2">JCM 17805</strain>
    </source>
</reference>
<name>A0ABP8V1C8_9GAMM</name>
<comment type="caution">
    <text evidence="1">The sequence shown here is derived from an EMBL/GenBank/DDBJ whole genome shotgun (WGS) entry which is preliminary data.</text>
</comment>
<keyword evidence="2" id="KW-1185">Reference proteome</keyword>
<protein>
    <submittedName>
        <fullName evidence="1">Uncharacterized protein</fullName>
    </submittedName>
</protein>